<evidence type="ECO:0000313" key="6">
    <source>
        <dbReference type="Proteomes" id="UP000267464"/>
    </source>
</evidence>
<dbReference type="Proteomes" id="UP000267464">
    <property type="component" value="Unassembled WGS sequence"/>
</dbReference>
<dbReference type="OrthoDB" id="5296437at2"/>
<keyword evidence="1" id="KW-0805">Transcription regulation</keyword>
<dbReference type="InterPro" id="IPR011711">
    <property type="entry name" value="GntR_C"/>
</dbReference>
<proteinExistence type="predicted"/>
<comment type="caution">
    <text evidence="5">The sequence shown here is derived from an EMBL/GenBank/DDBJ whole genome shotgun (WGS) entry which is preliminary data.</text>
</comment>
<dbReference type="SMART" id="SM00895">
    <property type="entry name" value="FCD"/>
    <property type="match status" value="1"/>
</dbReference>
<dbReference type="InterPro" id="IPR036390">
    <property type="entry name" value="WH_DNA-bd_sf"/>
</dbReference>
<dbReference type="PROSITE" id="PS50949">
    <property type="entry name" value="HTH_GNTR"/>
    <property type="match status" value="1"/>
</dbReference>
<gene>
    <name evidence="5" type="ORF">DZC73_20120</name>
</gene>
<dbReference type="PANTHER" id="PTHR43537">
    <property type="entry name" value="TRANSCRIPTIONAL REGULATOR, GNTR FAMILY"/>
    <property type="match status" value="1"/>
</dbReference>
<dbReference type="GO" id="GO:0003700">
    <property type="term" value="F:DNA-binding transcription factor activity"/>
    <property type="evidence" value="ECO:0007669"/>
    <property type="project" value="InterPro"/>
</dbReference>
<dbReference type="SUPFAM" id="SSF46785">
    <property type="entry name" value="Winged helix' DNA-binding domain"/>
    <property type="match status" value="1"/>
</dbReference>
<feature type="domain" description="HTH gntR-type" evidence="4">
    <location>
        <begin position="1"/>
        <end position="67"/>
    </location>
</feature>
<dbReference type="PRINTS" id="PR00035">
    <property type="entry name" value="HTHGNTR"/>
</dbReference>
<dbReference type="Pfam" id="PF00392">
    <property type="entry name" value="GntR"/>
    <property type="match status" value="1"/>
</dbReference>
<keyword evidence="3" id="KW-0804">Transcription</keyword>
<evidence type="ECO:0000256" key="2">
    <source>
        <dbReference type="ARBA" id="ARBA00023125"/>
    </source>
</evidence>
<protein>
    <submittedName>
        <fullName evidence="5">FadR family transcriptional regulator</fullName>
    </submittedName>
</protein>
<dbReference type="InterPro" id="IPR000524">
    <property type="entry name" value="Tscrpt_reg_HTH_GntR"/>
</dbReference>
<dbReference type="Pfam" id="PF07729">
    <property type="entry name" value="FCD"/>
    <property type="match status" value="1"/>
</dbReference>
<dbReference type="Gene3D" id="1.10.10.10">
    <property type="entry name" value="Winged helix-like DNA-binding domain superfamily/Winged helix DNA-binding domain"/>
    <property type="match status" value="1"/>
</dbReference>
<dbReference type="SUPFAM" id="SSF48008">
    <property type="entry name" value="GntR ligand-binding domain-like"/>
    <property type="match status" value="1"/>
</dbReference>
<sequence>MYRQIADQLAQFIALKRLPPGTRLPAERDLAEALGVSRPSVREALIALEVEGRVEVRGGSGVVVLGQNGKPRAGQDVSPGPFDVIRARWIIESEAAALAATNATPQHLQQMKLALMDMRSERTHSPKATAADQRFHFAIAQASNNVALLLVIKQLWDMRTGDLYMQLESHFTGEDIWAKASEEHSALMDAIASRDADAAREAMRRHMKNAEVRFASGWRSPTSE</sequence>
<dbReference type="GO" id="GO:0003677">
    <property type="term" value="F:DNA binding"/>
    <property type="evidence" value="ECO:0007669"/>
    <property type="project" value="UniProtKB-KW"/>
</dbReference>
<evidence type="ECO:0000259" key="4">
    <source>
        <dbReference type="PROSITE" id="PS50949"/>
    </source>
</evidence>
<evidence type="ECO:0000256" key="1">
    <source>
        <dbReference type="ARBA" id="ARBA00023015"/>
    </source>
</evidence>
<dbReference type="AlphaFoldDB" id="A0A3N7HMU9"/>
<evidence type="ECO:0000313" key="5">
    <source>
        <dbReference type="EMBL" id="RQP23444.1"/>
    </source>
</evidence>
<dbReference type="Gene3D" id="1.20.120.530">
    <property type="entry name" value="GntR ligand-binding domain-like"/>
    <property type="match status" value="1"/>
</dbReference>
<dbReference type="InterPro" id="IPR008920">
    <property type="entry name" value="TF_FadR/GntR_C"/>
</dbReference>
<name>A0A3N7HMU9_9BURK</name>
<keyword evidence="2" id="KW-0238">DNA-binding</keyword>
<dbReference type="EMBL" id="QUSW01000005">
    <property type="protein sequence ID" value="RQP23444.1"/>
    <property type="molecule type" value="Genomic_DNA"/>
</dbReference>
<organism evidence="5 6">
    <name type="scientific">Piscinibacter terrae</name>
    <dbReference type="NCBI Taxonomy" id="2496871"/>
    <lineage>
        <taxon>Bacteria</taxon>
        <taxon>Pseudomonadati</taxon>
        <taxon>Pseudomonadota</taxon>
        <taxon>Betaproteobacteria</taxon>
        <taxon>Burkholderiales</taxon>
        <taxon>Sphaerotilaceae</taxon>
        <taxon>Piscinibacter</taxon>
    </lineage>
</organism>
<dbReference type="InterPro" id="IPR036388">
    <property type="entry name" value="WH-like_DNA-bd_sf"/>
</dbReference>
<reference evidence="5 6" key="2">
    <citation type="submission" date="2018-12" db="EMBL/GenBank/DDBJ databases">
        <title>Rhizobacter gummiphilus sp. nov., a rubber-degrading bacterium isolated from the soil of a botanical garden in Japan.</title>
        <authorList>
            <person name="Shunsuke S.S."/>
        </authorList>
    </citation>
    <scope>NUCLEOTIDE SEQUENCE [LARGE SCALE GENOMIC DNA]</scope>
    <source>
        <strain evidence="5 6">S-16</strain>
    </source>
</reference>
<reference evidence="5 6" key="1">
    <citation type="submission" date="2018-08" db="EMBL/GenBank/DDBJ databases">
        <authorList>
            <person name="Khan S.A."/>
            <person name="Jeon C.O."/>
            <person name="Chun B.H."/>
            <person name="Jeong S.E."/>
        </authorList>
    </citation>
    <scope>NUCLEOTIDE SEQUENCE [LARGE SCALE GENOMIC DNA]</scope>
    <source>
        <strain evidence="5 6">S-16</strain>
    </source>
</reference>
<keyword evidence="6" id="KW-1185">Reference proteome</keyword>
<evidence type="ECO:0000256" key="3">
    <source>
        <dbReference type="ARBA" id="ARBA00023163"/>
    </source>
</evidence>
<dbReference type="SMART" id="SM00345">
    <property type="entry name" value="HTH_GNTR"/>
    <property type="match status" value="1"/>
</dbReference>
<dbReference type="CDD" id="cd07377">
    <property type="entry name" value="WHTH_GntR"/>
    <property type="match status" value="1"/>
</dbReference>
<accession>A0A3N7HMU9</accession>
<dbReference type="PANTHER" id="PTHR43537:SF5">
    <property type="entry name" value="UXU OPERON TRANSCRIPTIONAL REGULATOR"/>
    <property type="match status" value="1"/>
</dbReference>